<proteinExistence type="predicted"/>
<reference evidence="2 3" key="1">
    <citation type="journal article" date="2013" name="PLoS ONE">
        <title>Predicting the Proteins of Angomonas deanei, Strigomonas culicis and Their Respective Endosymbionts Reveals New Aspects of the Trypanosomatidae Family.</title>
        <authorList>
            <person name="Motta M.C."/>
            <person name="Martins A.C."/>
            <person name="de Souza S.S."/>
            <person name="Catta-Preta C.M."/>
            <person name="Silva R."/>
            <person name="Klein C.C."/>
            <person name="de Almeida L.G."/>
            <person name="de Lima Cunha O."/>
            <person name="Ciapina L.P."/>
            <person name="Brocchi M."/>
            <person name="Colabardini A.C."/>
            <person name="de Araujo Lima B."/>
            <person name="Machado C.R."/>
            <person name="de Almeida Soares C.M."/>
            <person name="Probst C.M."/>
            <person name="de Menezes C.B."/>
            <person name="Thompson C.E."/>
            <person name="Bartholomeu D.C."/>
            <person name="Gradia D.F."/>
            <person name="Pavoni D.P."/>
            <person name="Grisard E.C."/>
            <person name="Fantinatti-Garboggini F."/>
            <person name="Marchini F.K."/>
            <person name="Rodrigues-Luiz G.F."/>
            <person name="Wagner G."/>
            <person name="Goldman G.H."/>
            <person name="Fietto J.L."/>
            <person name="Elias M.C."/>
            <person name="Goldman M.H."/>
            <person name="Sagot M.F."/>
            <person name="Pereira M."/>
            <person name="Stoco P.H."/>
            <person name="de Mendonca-Neto R.P."/>
            <person name="Teixeira S.M."/>
            <person name="Maciel T.E."/>
            <person name="de Oliveira Mendes T.A."/>
            <person name="Urmenyi T.P."/>
            <person name="de Souza W."/>
            <person name="Schenkman S."/>
            <person name="de Vasconcelos A.T."/>
        </authorList>
    </citation>
    <scope>NUCLEOTIDE SEQUENCE [LARGE SCALE GENOMIC DNA]</scope>
</reference>
<evidence type="ECO:0000313" key="2">
    <source>
        <dbReference type="EMBL" id="EPY29070.1"/>
    </source>
</evidence>
<keyword evidence="3" id="KW-1185">Reference proteome</keyword>
<dbReference type="PANTHER" id="PTHR24110">
    <property type="entry name" value="CENTROSOMAL PROTEIN OF 78 KDA"/>
    <property type="match status" value="1"/>
</dbReference>
<protein>
    <submittedName>
        <fullName evidence="2">Uncharacterized protein</fullName>
    </submittedName>
</protein>
<dbReference type="SUPFAM" id="SSF52047">
    <property type="entry name" value="RNI-like"/>
    <property type="match status" value="1"/>
</dbReference>
<organism evidence="2 3">
    <name type="scientific">Strigomonas culicis</name>
    <dbReference type="NCBI Taxonomy" id="28005"/>
    <lineage>
        <taxon>Eukaryota</taxon>
        <taxon>Discoba</taxon>
        <taxon>Euglenozoa</taxon>
        <taxon>Kinetoplastea</taxon>
        <taxon>Metakinetoplastina</taxon>
        <taxon>Trypanosomatida</taxon>
        <taxon>Trypanosomatidae</taxon>
        <taxon>Strigomonadinae</taxon>
        <taxon>Strigomonas</taxon>
    </lineage>
</organism>
<sequence>MNDVLEQENRRINLCNQGDAVNVKVLDALRKLLVRNDFYVRLSLNGSTLNDDGVAVVCAILKDINYIQHVDLENCSIKDRDVQYYIVPAVLAKNRLKTLNLCKNMNITDASVGALSTLIRESSLTCLQMSCTGLSRKSGDVLLSSLKQNVYLDVLDLPFSVGFQVLDKVKSYLEESKQKRRKLVEAHTEVVPPTKEADSSLSPTTPVANKPTAVEKHKPILLRSNRGGGTPSINANVFSTTMGGNVYDLCIKSSSEVCLMPLRTVGNAQSREWIDPAINRTLTSLSYMEKGGAGGQTITQQRNIIK</sequence>
<dbReference type="AlphaFoldDB" id="S9VZE0"/>
<gene>
    <name evidence="2" type="ORF">STCU_04740</name>
</gene>
<feature type="region of interest" description="Disordered" evidence="1">
    <location>
        <begin position="184"/>
        <end position="210"/>
    </location>
</feature>
<dbReference type="EMBL" id="ATMH01004740">
    <property type="protein sequence ID" value="EPY29070.1"/>
    <property type="molecule type" value="Genomic_DNA"/>
</dbReference>
<comment type="caution">
    <text evidence="2">The sequence shown here is derived from an EMBL/GenBank/DDBJ whole genome shotgun (WGS) entry which is preliminary data.</text>
</comment>
<evidence type="ECO:0000256" key="1">
    <source>
        <dbReference type="SAM" id="MobiDB-lite"/>
    </source>
</evidence>
<dbReference type="Gene3D" id="3.80.10.10">
    <property type="entry name" value="Ribonuclease Inhibitor"/>
    <property type="match status" value="1"/>
</dbReference>
<dbReference type="InterPro" id="IPR032675">
    <property type="entry name" value="LRR_dom_sf"/>
</dbReference>
<dbReference type="PANTHER" id="PTHR24110:SF3">
    <property type="entry name" value="CENTROSOMAL PROTEIN OF 78 KDA"/>
    <property type="match status" value="1"/>
</dbReference>
<name>S9VZE0_9TRYP</name>
<dbReference type="Proteomes" id="UP000015354">
    <property type="component" value="Unassembled WGS sequence"/>
</dbReference>
<evidence type="ECO:0000313" key="3">
    <source>
        <dbReference type="Proteomes" id="UP000015354"/>
    </source>
</evidence>
<dbReference type="OrthoDB" id="120976at2759"/>
<accession>S9VZE0</accession>